<feature type="transmembrane region" description="Helical" evidence="8">
    <location>
        <begin position="78"/>
        <end position="96"/>
    </location>
</feature>
<dbReference type="PANTHER" id="PTHR35529:SF1">
    <property type="entry name" value="MANGANESE EFFLUX PUMP MNTP-RELATED"/>
    <property type="match status" value="1"/>
</dbReference>
<evidence type="ECO:0000256" key="4">
    <source>
        <dbReference type="ARBA" id="ARBA00022989"/>
    </source>
</evidence>
<evidence type="ECO:0000256" key="5">
    <source>
        <dbReference type="ARBA" id="ARBA00023065"/>
    </source>
</evidence>
<keyword evidence="3 8" id="KW-0812">Transmembrane</keyword>
<dbReference type="GO" id="GO:0005384">
    <property type="term" value="F:manganese ion transmembrane transporter activity"/>
    <property type="evidence" value="ECO:0007669"/>
    <property type="project" value="UniProtKB-UniRule"/>
</dbReference>
<sequence length="191" mass="20653">MISEQVYSGLIVLFEVFVLAIALSMDAFAVSIGLGSKKVVNAEKLFLKAAAYFGFFQGFMPILGYYSGKGLSSWIEDYAPWIAFILLLFIGGKMIYESLSEGIEEDIAKVTHRVLLVLAIATSIDAMAAGYAITLLEVDILLACLIIGITTFAFSWIGVNIGEKSGVWLESKAELFGGLVLIAIAFKMLLG</sequence>
<proteinExistence type="inferred from homology"/>
<dbReference type="AlphaFoldDB" id="A0A7X0NE27"/>
<keyword evidence="7 8" id="KW-0464">Manganese</keyword>
<feature type="transmembrane region" description="Helical" evidence="8">
    <location>
        <begin position="6"/>
        <end position="33"/>
    </location>
</feature>
<feature type="transmembrane region" description="Helical" evidence="8">
    <location>
        <begin position="140"/>
        <end position="161"/>
    </location>
</feature>
<organism evidence="9 10">
    <name type="scientific">Thalassotalea piscium</name>
    <dbReference type="NCBI Taxonomy" id="1230533"/>
    <lineage>
        <taxon>Bacteria</taxon>
        <taxon>Pseudomonadati</taxon>
        <taxon>Pseudomonadota</taxon>
        <taxon>Gammaproteobacteria</taxon>
        <taxon>Alteromonadales</taxon>
        <taxon>Colwelliaceae</taxon>
        <taxon>Thalassotalea</taxon>
    </lineage>
</organism>
<evidence type="ECO:0000313" key="10">
    <source>
        <dbReference type="Proteomes" id="UP000537141"/>
    </source>
</evidence>
<dbReference type="EMBL" id="JACHHU010000001">
    <property type="protein sequence ID" value="MBB6541700.1"/>
    <property type="molecule type" value="Genomic_DNA"/>
</dbReference>
<comment type="caution">
    <text evidence="9">The sequence shown here is derived from an EMBL/GenBank/DDBJ whole genome shotgun (WGS) entry which is preliminary data.</text>
</comment>
<evidence type="ECO:0000256" key="1">
    <source>
        <dbReference type="ARBA" id="ARBA00022448"/>
    </source>
</evidence>
<evidence type="ECO:0000256" key="8">
    <source>
        <dbReference type="HAMAP-Rule" id="MF_01521"/>
    </source>
</evidence>
<dbReference type="GO" id="GO:0005886">
    <property type="term" value="C:plasma membrane"/>
    <property type="evidence" value="ECO:0007669"/>
    <property type="project" value="UniProtKB-SubCell"/>
</dbReference>
<keyword evidence="1 8" id="KW-0813">Transport</keyword>
<evidence type="ECO:0000313" key="9">
    <source>
        <dbReference type="EMBL" id="MBB6541700.1"/>
    </source>
</evidence>
<accession>A0A7X0NE27</accession>
<evidence type="ECO:0000256" key="7">
    <source>
        <dbReference type="ARBA" id="ARBA00023211"/>
    </source>
</evidence>
<feature type="transmembrane region" description="Helical" evidence="8">
    <location>
        <begin position="116"/>
        <end position="134"/>
    </location>
</feature>
<dbReference type="PANTHER" id="PTHR35529">
    <property type="entry name" value="MANGANESE EFFLUX PUMP MNTP-RELATED"/>
    <property type="match status" value="1"/>
</dbReference>
<dbReference type="InterPro" id="IPR022929">
    <property type="entry name" value="Put_MntP"/>
</dbReference>
<evidence type="ECO:0000256" key="6">
    <source>
        <dbReference type="ARBA" id="ARBA00023136"/>
    </source>
</evidence>
<evidence type="ECO:0000256" key="3">
    <source>
        <dbReference type="ARBA" id="ARBA00022692"/>
    </source>
</evidence>
<keyword evidence="10" id="KW-1185">Reference proteome</keyword>
<comment type="similarity">
    <text evidence="8">Belongs to the MntP (TC 9.B.29) family.</text>
</comment>
<name>A0A7X0NE27_9GAMM</name>
<keyword evidence="5 8" id="KW-0406">Ion transport</keyword>
<protein>
    <recommendedName>
        <fullName evidence="8">Putative manganese efflux pump MntP</fullName>
    </recommendedName>
</protein>
<dbReference type="HAMAP" id="MF_01521">
    <property type="entry name" value="MntP_pump"/>
    <property type="match status" value="1"/>
</dbReference>
<dbReference type="Pfam" id="PF02659">
    <property type="entry name" value="Mntp"/>
    <property type="match status" value="1"/>
</dbReference>
<keyword evidence="2 8" id="KW-1003">Cell membrane</keyword>
<dbReference type="InterPro" id="IPR003810">
    <property type="entry name" value="Mntp/YtaF"/>
</dbReference>
<reference evidence="9 10" key="1">
    <citation type="submission" date="2020-08" db="EMBL/GenBank/DDBJ databases">
        <title>Genomic Encyclopedia of Type Strains, Phase IV (KMG-IV): sequencing the most valuable type-strain genomes for metagenomic binning, comparative biology and taxonomic classification.</title>
        <authorList>
            <person name="Goeker M."/>
        </authorList>
    </citation>
    <scope>NUCLEOTIDE SEQUENCE [LARGE SCALE GENOMIC DNA]</scope>
    <source>
        <strain evidence="9 10">DSM 26287</strain>
    </source>
</reference>
<comment type="subcellular location">
    <subcellularLocation>
        <location evidence="8">Cell membrane</location>
        <topology evidence="8">Multi-pass membrane protein</topology>
    </subcellularLocation>
</comment>
<evidence type="ECO:0000256" key="2">
    <source>
        <dbReference type="ARBA" id="ARBA00022475"/>
    </source>
</evidence>
<keyword evidence="6 8" id="KW-0472">Membrane</keyword>
<keyword evidence="4 8" id="KW-1133">Transmembrane helix</keyword>
<dbReference type="Proteomes" id="UP000537141">
    <property type="component" value="Unassembled WGS sequence"/>
</dbReference>
<gene>
    <name evidence="8" type="primary">mntP</name>
    <name evidence="9" type="ORF">HNQ55_000174</name>
</gene>
<comment type="function">
    <text evidence="8">Probably functions as a manganese efflux pump.</text>
</comment>
<feature type="transmembrane region" description="Helical" evidence="8">
    <location>
        <begin position="45"/>
        <end position="66"/>
    </location>
</feature>